<organism evidence="3 4">
    <name type="scientific">Pseudonocardia spirodelae</name>
    <dbReference type="NCBI Taxonomy" id="3133431"/>
    <lineage>
        <taxon>Bacteria</taxon>
        <taxon>Bacillati</taxon>
        <taxon>Actinomycetota</taxon>
        <taxon>Actinomycetes</taxon>
        <taxon>Pseudonocardiales</taxon>
        <taxon>Pseudonocardiaceae</taxon>
        <taxon>Pseudonocardia</taxon>
    </lineage>
</organism>
<dbReference type="InterPro" id="IPR013154">
    <property type="entry name" value="ADH-like_N"/>
</dbReference>
<evidence type="ECO:0000313" key="3">
    <source>
        <dbReference type="EMBL" id="MEJ8278858.1"/>
    </source>
</evidence>
<dbReference type="InterPro" id="IPR036291">
    <property type="entry name" value="NAD(P)-bd_dom_sf"/>
</dbReference>
<dbReference type="Proteomes" id="UP001364211">
    <property type="component" value="Unassembled WGS sequence"/>
</dbReference>
<dbReference type="Pfam" id="PF08240">
    <property type="entry name" value="ADH_N"/>
    <property type="match status" value="1"/>
</dbReference>
<evidence type="ECO:0000259" key="2">
    <source>
        <dbReference type="SMART" id="SM00829"/>
    </source>
</evidence>
<dbReference type="EMBL" id="JBBJUP010000005">
    <property type="protein sequence ID" value="MEJ8278858.1"/>
    <property type="molecule type" value="Genomic_DNA"/>
</dbReference>
<reference evidence="3 4" key="1">
    <citation type="submission" date="2024-03" db="EMBL/GenBank/DDBJ databases">
        <title>Draft genome sequence of Pseudonocardia sp. DW16-2.</title>
        <authorList>
            <person name="Duangmal K."/>
        </authorList>
    </citation>
    <scope>NUCLEOTIDE SEQUENCE [LARGE SCALE GENOMIC DNA]</scope>
    <source>
        <strain evidence="3 4">DW16-2</strain>
    </source>
</reference>
<dbReference type="Gene3D" id="3.90.180.10">
    <property type="entry name" value="Medium-chain alcohol dehydrogenases, catalytic domain"/>
    <property type="match status" value="1"/>
</dbReference>
<dbReference type="GO" id="GO:0016491">
    <property type="term" value="F:oxidoreductase activity"/>
    <property type="evidence" value="ECO:0007669"/>
    <property type="project" value="UniProtKB-KW"/>
</dbReference>
<gene>
    <name evidence="3" type="ORF">WJX68_07940</name>
</gene>
<name>A0ABU8T4H7_9PSEU</name>
<dbReference type="Gene3D" id="3.40.50.720">
    <property type="entry name" value="NAD(P)-binding Rossmann-like Domain"/>
    <property type="match status" value="1"/>
</dbReference>
<dbReference type="Pfam" id="PF13602">
    <property type="entry name" value="ADH_zinc_N_2"/>
    <property type="match status" value="1"/>
</dbReference>
<dbReference type="RefSeq" id="WP_340287545.1">
    <property type="nucleotide sequence ID" value="NZ_JBBJUP010000005.1"/>
</dbReference>
<dbReference type="EC" id="1.-.-.-" evidence="3"/>
<comment type="caution">
    <text evidence="3">The sequence shown here is derived from an EMBL/GenBank/DDBJ whole genome shotgun (WGS) entry which is preliminary data.</text>
</comment>
<sequence length="315" mass="32776">MSTRNGRAVRYDRYGGVEELYVAEVGFDDPAPGRVLVEVHAAGINPGETALREGAFADTWPSEFPSGQGSDWAGVVVAVGEGVTGVEPGEDVFGWTDDRAAQATHVDVPAGQVLHRPAGLDAPTAGALYIAGTAAVASVAAVDPQPGETVVVSGAAGGVGQIAVQLLRLRDVEVLGIASERNHDRLREMAVTPVAYGASPARTLENVRAAAPERVHAWVDLYGGGYVAMARELGVDPGRINTIIDFAGAEEHGVLTRGTADADAREDLAALGDLVADSALEVTVAAGYRLADVRDAYTELEKRHTAGKIVLLPQE</sequence>
<proteinExistence type="predicted"/>
<dbReference type="InterPro" id="IPR020843">
    <property type="entry name" value="ER"/>
</dbReference>
<dbReference type="SUPFAM" id="SSF50129">
    <property type="entry name" value="GroES-like"/>
    <property type="match status" value="1"/>
</dbReference>
<accession>A0ABU8T4H7</accession>
<evidence type="ECO:0000256" key="1">
    <source>
        <dbReference type="ARBA" id="ARBA00022857"/>
    </source>
</evidence>
<keyword evidence="3" id="KW-0560">Oxidoreductase</keyword>
<feature type="domain" description="Enoyl reductase (ER)" evidence="2">
    <location>
        <begin position="15"/>
        <end position="311"/>
    </location>
</feature>
<dbReference type="PANTHER" id="PTHR44154:SF1">
    <property type="entry name" value="QUINONE OXIDOREDUCTASE"/>
    <property type="match status" value="1"/>
</dbReference>
<dbReference type="SMART" id="SM00829">
    <property type="entry name" value="PKS_ER"/>
    <property type="match status" value="1"/>
</dbReference>
<dbReference type="PANTHER" id="PTHR44154">
    <property type="entry name" value="QUINONE OXIDOREDUCTASE"/>
    <property type="match status" value="1"/>
</dbReference>
<protein>
    <submittedName>
        <fullName evidence="3">NADP-dependent oxidoreductase</fullName>
        <ecNumber evidence="3">1.-.-.-</ecNumber>
    </submittedName>
</protein>
<keyword evidence="1" id="KW-0521">NADP</keyword>
<keyword evidence="4" id="KW-1185">Reference proteome</keyword>
<dbReference type="CDD" id="cd05289">
    <property type="entry name" value="MDR_like_2"/>
    <property type="match status" value="1"/>
</dbReference>
<dbReference type="SUPFAM" id="SSF51735">
    <property type="entry name" value="NAD(P)-binding Rossmann-fold domains"/>
    <property type="match status" value="1"/>
</dbReference>
<dbReference type="InterPro" id="IPR051603">
    <property type="entry name" value="Zinc-ADH_QOR/CCCR"/>
</dbReference>
<dbReference type="InterPro" id="IPR011032">
    <property type="entry name" value="GroES-like_sf"/>
</dbReference>
<evidence type="ECO:0000313" key="4">
    <source>
        <dbReference type="Proteomes" id="UP001364211"/>
    </source>
</evidence>